<organism evidence="2 3">
    <name type="scientific">Oryza sativa subsp. japonica</name>
    <name type="common">Rice</name>
    <dbReference type="NCBI Taxonomy" id="39947"/>
    <lineage>
        <taxon>Eukaryota</taxon>
        <taxon>Viridiplantae</taxon>
        <taxon>Streptophyta</taxon>
        <taxon>Embryophyta</taxon>
        <taxon>Tracheophyta</taxon>
        <taxon>Spermatophyta</taxon>
        <taxon>Magnoliopsida</taxon>
        <taxon>Liliopsida</taxon>
        <taxon>Poales</taxon>
        <taxon>Poaceae</taxon>
        <taxon>BOP clade</taxon>
        <taxon>Oryzoideae</taxon>
        <taxon>Oryzeae</taxon>
        <taxon>Oryzinae</taxon>
        <taxon>Oryza</taxon>
        <taxon>Oryza sativa</taxon>
    </lineage>
</organism>
<sequence length="347" mass="38409">MEARGKKRKGEVELSHPALEREIVPTTSPLPIAIRRSTLESGEGSSESVASDTGTAKALADDVVHIANALCTVCAKSPKAVIEFVRRMSLATMSEPRGRWTDFELRVFLECCLEEMAAYNNTSNSPKPKAWENLAKKMFTKCRKKVTKGQLEYIWGSAKKRFQLWVWLESQATGQGRDPLTSAIVTDESWWESQNGESNNTISVLPDELAGCSKLFRLNLEVRKGVIAFKNDPLKHIDLHHAVFSMRTVVRNHSAVAGAAQGTPQQPVQWQPIDVEQLTAAYTPPPPALSPSKDSMLRAVVVREKGRHQRVMPLEVLISGPAAVVLARRLIGSLPCAWRPWRAAQGN</sequence>
<proteinExistence type="predicted"/>
<dbReference type="STRING" id="39947.A0A0P0XK51"/>
<dbReference type="InParanoid" id="A0A0P0XK51"/>
<evidence type="ECO:0000313" key="2">
    <source>
        <dbReference type="EMBL" id="BAT06864.1"/>
    </source>
</evidence>
<feature type="domain" description="Myb/SANT-like" evidence="1">
    <location>
        <begin position="99"/>
        <end position="192"/>
    </location>
</feature>
<dbReference type="Pfam" id="PF12776">
    <property type="entry name" value="Myb_DNA-bind_3"/>
    <property type="match status" value="1"/>
</dbReference>
<dbReference type="PaxDb" id="39947-A0A0P0XK51"/>
<dbReference type="Proteomes" id="UP000059680">
    <property type="component" value="Chromosome 9"/>
</dbReference>
<keyword evidence="3" id="KW-1185">Reference proteome</keyword>
<dbReference type="EMBL" id="AP014965">
    <property type="protein sequence ID" value="BAT06864.1"/>
    <property type="molecule type" value="Genomic_DNA"/>
</dbReference>
<dbReference type="AlphaFoldDB" id="A0A0P0XK51"/>
<dbReference type="InterPro" id="IPR024752">
    <property type="entry name" value="Myb/SANT-like_dom"/>
</dbReference>
<gene>
    <name evidence="2" type="ordered locus">Os09g0117800</name>
    <name evidence="2" type="ORF">OSNPB_090117800</name>
</gene>
<reference evidence="2 3" key="3">
    <citation type="journal article" date="2013" name="Rice">
        <title>Improvement of the Oryza sativa Nipponbare reference genome using next generation sequence and optical map data.</title>
        <authorList>
            <person name="Kawahara Y."/>
            <person name="de la Bastide M."/>
            <person name="Hamilton J.P."/>
            <person name="Kanamori H."/>
            <person name="McCombie W.R."/>
            <person name="Ouyang S."/>
            <person name="Schwartz D.C."/>
            <person name="Tanaka T."/>
            <person name="Wu J."/>
            <person name="Zhou S."/>
            <person name="Childs K.L."/>
            <person name="Davidson R.M."/>
            <person name="Lin H."/>
            <person name="Quesada-Ocampo L."/>
            <person name="Vaillancourt B."/>
            <person name="Sakai H."/>
            <person name="Lee S.S."/>
            <person name="Kim J."/>
            <person name="Numa H."/>
            <person name="Itoh T."/>
            <person name="Buell C.R."/>
            <person name="Matsumoto T."/>
        </authorList>
    </citation>
    <scope>NUCLEOTIDE SEQUENCE [LARGE SCALE GENOMIC DNA]</scope>
    <source>
        <strain evidence="3">cv. Nipponbare</strain>
    </source>
</reference>
<dbReference type="PANTHER" id="PTHR47069:SF1">
    <property type="entry name" value="OS03G0580500 PROTEIN"/>
    <property type="match status" value="1"/>
</dbReference>
<name>A0A0P0XK51_ORYSJ</name>
<reference evidence="2 3" key="2">
    <citation type="journal article" date="2013" name="Plant Cell Physiol.">
        <title>Rice Annotation Project Database (RAP-DB): an integrative and interactive database for rice genomics.</title>
        <authorList>
            <person name="Sakai H."/>
            <person name="Lee S.S."/>
            <person name="Tanaka T."/>
            <person name="Numa H."/>
            <person name="Kim J."/>
            <person name="Kawahara Y."/>
            <person name="Wakimoto H."/>
            <person name="Yang C.C."/>
            <person name="Iwamoto M."/>
            <person name="Abe T."/>
            <person name="Yamada Y."/>
            <person name="Muto A."/>
            <person name="Inokuchi H."/>
            <person name="Ikemura T."/>
            <person name="Matsumoto T."/>
            <person name="Sasaki T."/>
            <person name="Itoh T."/>
        </authorList>
    </citation>
    <scope>NUCLEOTIDE SEQUENCE [LARGE SCALE GENOMIC DNA]</scope>
    <source>
        <strain evidence="3">cv. Nipponbare</strain>
    </source>
</reference>
<evidence type="ECO:0000313" key="3">
    <source>
        <dbReference type="Proteomes" id="UP000059680"/>
    </source>
</evidence>
<protein>
    <submittedName>
        <fullName evidence="2">Os09g0117800 protein</fullName>
    </submittedName>
</protein>
<evidence type="ECO:0000259" key="1">
    <source>
        <dbReference type="Pfam" id="PF12776"/>
    </source>
</evidence>
<reference evidence="3" key="1">
    <citation type="journal article" date="2005" name="Nature">
        <title>The map-based sequence of the rice genome.</title>
        <authorList>
            <consortium name="International rice genome sequencing project (IRGSP)"/>
            <person name="Matsumoto T."/>
            <person name="Wu J."/>
            <person name="Kanamori H."/>
            <person name="Katayose Y."/>
            <person name="Fujisawa M."/>
            <person name="Namiki N."/>
            <person name="Mizuno H."/>
            <person name="Yamamoto K."/>
            <person name="Antonio B.A."/>
            <person name="Baba T."/>
            <person name="Sakata K."/>
            <person name="Nagamura Y."/>
            <person name="Aoki H."/>
            <person name="Arikawa K."/>
            <person name="Arita K."/>
            <person name="Bito T."/>
            <person name="Chiden Y."/>
            <person name="Fujitsuka N."/>
            <person name="Fukunaka R."/>
            <person name="Hamada M."/>
            <person name="Harada C."/>
            <person name="Hayashi A."/>
            <person name="Hijishita S."/>
            <person name="Honda M."/>
            <person name="Hosokawa S."/>
            <person name="Ichikawa Y."/>
            <person name="Idonuma A."/>
            <person name="Iijima M."/>
            <person name="Ikeda M."/>
            <person name="Ikeno M."/>
            <person name="Ito K."/>
            <person name="Ito S."/>
            <person name="Ito T."/>
            <person name="Ito Y."/>
            <person name="Ito Y."/>
            <person name="Iwabuchi A."/>
            <person name="Kamiya K."/>
            <person name="Karasawa W."/>
            <person name="Kurita K."/>
            <person name="Katagiri S."/>
            <person name="Kikuta A."/>
            <person name="Kobayashi H."/>
            <person name="Kobayashi N."/>
            <person name="Machita K."/>
            <person name="Maehara T."/>
            <person name="Masukawa M."/>
            <person name="Mizubayashi T."/>
            <person name="Mukai Y."/>
            <person name="Nagasaki H."/>
            <person name="Nagata Y."/>
            <person name="Naito S."/>
            <person name="Nakashima M."/>
            <person name="Nakama Y."/>
            <person name="Nakamichi Y."/>
            <person name="Nakamura M."/>
            <person name="Meguro A."/>
            <person name="Negishi M."/>
            <person name="Ohta I."/>
            <person name="Ohta T."/>
            <person name="Okamoto M."/>
            <person name="Ono N."/>
            <person name="Saji S."/>
            <person name="Sakaguchi M."/>
            <person name="Sakai K."/>
            <person name="Shibata M."/>
            <person name="Shimokawa T."/>
            <person name="Song J."/>
            <person name="Takazaki Y."/>
            <person name="Terasawa K."/>
            <person name="Tsugane M."/>
            <person name="Tsuji K."/>
            <person name="Ueda S."/>
            <person name="Waki K."/>
            <person name="Yamagata H."/>
            <person name="Yamamoto M."/>
            <person name="Yamamoto S."/>
            <person name="Yamane H."/>
            <person name="Yoshiki S."/>
            <person name="Yoshihara R."/>
            <person name="Yukawa K."/>
            <person name="Zhong H."/>
            <person name="Yano M."/>
            <person name="Yuan Q."/>
            <person name="Ouyang S."/>
            <person name="Liu J."/>
            <person name="Jones K.M."/>
            <person name="Gansberger K."/>
            <person name="Moffat K."/>
            <person name="Hill J."/>
            <person name="Bera J."/>
            <person name="Fadrosh D."/>
            <person name="Jin S."/>
            <person name="Johri S."/>
            <person name="Kim M."/>
            <person name="Overton L."/>
            <person name="Reardon M."/>
            <person name="Tsitrin T."/>
            <person name="Vuong H."/>
            <person name="Weaver B."/>
            <person name="Ciecko A."/>
            <person name="Tallon L."/>
            <person name="Jackson J."/>
            <person name="Pai G."/>
            <person name="Aken S.V."/>
            <person name="Utterback T."/>
            <person name="Reidmuller S."/>
            <person name="Feldblyum T."/>
            <person name="Hsiao J."/>
            <person name="Zismann V."/>
            <person name="Iobst S."/>
            <person name="de Vazeille A.R."/>
            <person name="Buell C.R."/>
            <person name="Ying K."/>
            <person name="Li Y."/>
            <person name="Lu T."/>
            <person name="Huang Y."/>
            <person name="Zhao Q."/>
            <person name="Feng Q."/>
            <person name="Zhang L."/>
            <person name="Zhu J."/>
            <person name="Weng Q."/>
            <person name="Mu J."/>
            <person name="Lu Y."/>
            <person name="Fan D."/>
            <person name="Liu Y."/>
            <person name="Guan J."/>
            <person name="Zhang Y."/>
            <person name="Yu S."/>
            <person name="Liu X."/>
            <person name="Zhang Y."/>
            <person name="Hong G."/>
            <person name="Han B."/>
            <person name="Choisne N."/>
            <person name="Demange N."/>
            <person name="Orjeda G."/>
            <person name="Samain S."/>
            <person name="Cattolico L."/>
            <person name="Pelletier E."/>
            <person name="Couloux A."/>
            <person name="Segurens B."/>
            <person name="Wincker P."/>
            <person name="D'Hont A."/>
            <person name="Scarpelli C."/>
            <person name="Weissenbach J."/>
            <person name="Salanoubat M."/>
            <person name="Quetier F."/>
            <person name="Yu Y."/>
            <person name="Kim H.R."/>
            <person name="Rambo T."/>
            <person name="Currie J."/>
            <person name="Collura K."/>
            <person name="Luo M."/>
            <person name="Yang T."/>
            <person name="Ammiraju J.S.S."/>
            <person name="Engler F."/>
            <person name="Soderlund C."/>
            <person name="Wing R.A."/>
            <person name="Palmer L.E."/>
            <person name="de la Bastide M."/>
            <person name="Spiegel L."/>
            <person name="Nascimento L."/>
            <person name="Zutavern T."/>
            <person name="O'Shaughnessy A."/>
            <person name="Dike S."/>
            <person name="Dedhia N."/>
            <person name="Preston R."/>
            <person name="Balija V."/>
            <person name="McCombie W.R."/>
            <person name="Chow T."/>
            <person name="Chen H."/>
            <person name="Chung M."/>
            <person name="Chen C."/>
            <person name="Shaw J."/>
            <person name="Wu H."/>
            <person name="Hsiao K."/>
            <person name="Chao Y."/>
            <person name="Chu M."/>
            <person name="Cheng C."/>
            <person name="Hour A."/>
            <person name="Lee P."/>
            <person name="Lin S."/>
            <person name="Lin Y."/>
            <person name="Liou J."/>
            <person name="Liu S."/>
            <person name="Hsing Y."/>
            <person name="Raghuvanshi S."/>
            <person name="Mohanty A."/>
            <person name="Bharti A.K."/>
            <person name="Gaur A."/>
            <person name="Gupta V."/>
            <person name="Kumar D."/>
            <person name="Ravi V."/>
            <person name="Vij S."/>
            <person name="Kapur A."/>
            <person name="Khurana P."/>
            <person name="Khurana P."/>
            <person name="Khurana J.P."/>
            <person name="Tyagi A.K."/>
            <person name="Gaikwad K."/>
            <person name="Singh A."/>
            <person name="Dalal V."/>
            <person name="Srivastava S."/>
            <person name="Dixit A."/>
            <person name="Pal A.K."/>
            <person name="Ghazi I.A."/>
            <person name="Yadav M."/>
            <person name="Pandit A."/>
            <person name="Bhargava A."/>
            <person name="Sureshbabu K."/>
            <person name="Batra K."/>
            <person name="Sharma T.R."/>
            <person name="Mohapatra T."/>
            <person name="Singh N.K."/>
            <person name="Messing J."/>
            <person name="Nelson A.B."/>
            <person name="Fuks G."/>
            <person name="Kavchok S."/>
            <person name="Keizer G."/>
            <person name="Linton E."/>
            <person name="Llaca V."/>
            <person name="Song R."/>
            <person name="Tanyolac B."/>
            <person name="Young S."/>
            <person name="Ho-Il K."/>
            <person name="Hahn J.H."/>
            <person name="Sangsakoo G."/>
            <person name="Vanavichit A."/>
            <person name="de Mattos Luiz.A.T."/>
            <person name="Zimmer P.D."/>
            <person name="Malone G."/>
            <person name="Dellagostin O."/>
            <person name="de Oliveira A.C."/>
            <person name="Bevan M."/>
            <person name="Bancroft I."/>
            <person name="Minx P."/>
            <person name="Cordum H."/>
            <person name="Wilson R."/>
            <person name="Cheng Z."/>
            <person name="Jin W."/>
            <person name="Jiang J."/>
            <person name="Leong S.A."/>
            <person name="Iwama H."/>
            <person name="Gojobori T."/>
            <person name="Itoh T."/>
            <person name="Niimura Y."/>
            <person name="Fujii Y."/>
            <person name="Habara T."/>
            <person name="Sakai H."/>
            <person name="Sato Y."/>
            <person name="Wilson G."/>
            <person name="Kumar K."/>
            <person name="McCouch S."/>
            <person name="Juretic N."/>
            <person name="Hoen D."/>
            <person name="Wright S."/>
            <person name="Bruskiewich R."/>
            <person name="Bureau T."/>
            <person name="Miyao A."/>
            <person name="Hirochika H."/>
            <person name="Nishikawa T."/>
            <person name="Kadowaki K."/>
            <person name="Sugiura M."/>
            <person name="Burr B."/>
            <person name="Sasaki T."/>
        </authorList>
    </citation>
    <scope>NUCLEOTIDE SEQUENCE [LARGE SCALE GENOMIC DNA]</scope>
    <source>
        <strain evidence="3">cv. Nipponbare</strain>
    </source>
</reference>
<accession>A0A0P0XK51</accession>
<dbReference type="PANTHER" id="PTHR47069">
    <property type="match status" value="1"/>
</dbReference>